<evidence type="ECO:0000256" key="1">
    <source>
        <dbReference type="SAM" id="MobiDB-lite"/>
    </source>
</evidence>
<feature type="compositionally biased region" description="Basic and acidic residues" evidence="1">
    <location>
        <begin position="45"/>
        <end position="58"/>
    </location>
</feature>
<name>A0A5P2FUS5_9BACT</name>
<reference evidence="2 3" key="1">
    <citation type="submission" date="2019-09" db="EMBL/GenBank/DDBJ databases">
        <title>Complete genome sequence of Arachidicoccus sp. B3-10 isolated from apple orchard soil.</title>
        <authorList>
            <person name="Kim H.S."/>
            <person name="Han K.-I."/>
            <person name="Suh M.K."/>
            <person name="Lee K.C."/>
            <person name="Eom M.K."/>
            <person name="Kim J.-S."/>
            <person name="Kang S.W."/>
            <person name="Sin Y."/>
            <person name="Lee J.-S."/>
        </authorList>
    </citation>
    <scope>NUCLEOTIDE SEQUENCE [LARGE SCALE GENOMIC DNA]</scope>
    <source>
        <strain evidence="2 3">B3-10</strain>
    </source>
</reference>
<evidence type="ECO:0000313" key="2">
    <source>
        <dbReference type="EMBL" id="QES87216.1"/>
    </source>
</evidence>
<dbReference type="InterPro" id="IPR025631">
    <property type="entry name" value="Porin_10"/>
</dbReference>
<accession>A0A5P2FUS5</accession>
<dbReference type="KEGG" id="arac:E0W69_000575"/>
<proteinExistence type="predicted"/>
<evidence type="ECO:0000313" key="3">
    <source>
        <dbReference type="Proteomes" id="UP000292424"/>
    </source>
</evidence>
<evidence type="ECO:0008006" key="4">
    <source>
        <dbReference type="Google" id="ProtNLM"/>
    </source>
</evidence>
<protein>
    <recommendedName>
        <fullName evidence="4">Porin</fullName>
    </recommendedName>
</protein>
<dbReference type="RefSeq" id="WP_150925985.1">
    <property type="nucleotide sequence ID" value="NZ_CP044016.1"/>
</dbReference>
<dbReference type="AlphaFoldDB" id="A0A5P2FUS5"/>
<sequence>MFKYLSLFLLLLVGFVFHMESRGQSVSTSQLGEVTYDSQGRPIANKKDSSSLTLKHRDGSEDSITTSFRYFDSSRYHHMDSSINDFNKIKSLPFTYVDLGNPGTPAHSLLFDPSMHIGWDAGFHSMDIYRYTLENTRYFVTTKPYTSLGYIFGGNSEQWIDALHTQNRKSNVNYAIEFRLNNDPGVYKSQNTNNSNIRFNVSSQSKNKRYSFNLIYIANNMNASANGGLANVNDLNSNSLGSLFSLTTRLASSSSSNPNPFNTTITTGNKFSDKTIYYRHSFDFGQKDSIVNDSSVTRLFYPRLRLEHSLKYSTYNYQYIDGAPVASDYLTYYSYLATSDTIHFQDKWAELNNEFAIITYPDKKNQSQFLKLDGGFQSLKGTLGDNFHRVFNNTYVGAEYRNHSKNQKWDLEAVGKLYVTGTYVGNYSGYVSMKRTVANIGALQIGAQNVNRTPSFLFNSTSSDGNLSFNTADTAGYSASYKAHSNFPVINAVSDVKKENILKVFANLDVPRLGLRLTGNYFAYTNYAYFDGFFNANQSSSIFNYLQIGAQKATKLNKYFKWYADVYVQKKAGNANINLPLILMRHRIAFEANFFTNLFLATGFEIRYYSPYKADNYSPFIGQYFYQDSVRISNRPDISYYLNFRIKRFRFFAQIDNLNTMNYSKTNGFGFNKYNFSAPNYPGAGMWYRMGFKWMFIN</sequence>
<keyword evidence="3" id="KW-1185">Reference proteome</keyword>
<dbReference type="Proteomes" id="UP000292424">
    <property type="component" value="Chromosome"/>
</dbReference>
<feature type="region of interest" description="Disordered" evidence="1">
    <location>
        <begin position="37"/>
        <end position="58"/>
    </location>
</feature>
<gene>
    <name evidence="2" type="ORF">E0W69_000575</name>
</gene>
<dbReference type="EMBL" id="CP044016">
    <property type="protein sequence ID" value="QES87216.1"/>
    <property type="molecule type" value="Genomic_DNA"/>
</dbReference>
<dbReference type="OrthoDB" id="1489309at2"/>
<dbReference type="Pfam" id="PF14121">
    <property type="entry name" value="Porin_10"/>
    <property type="match status" value="1"/>
</dbReference>
<organism evidence="2 3">
    <name type="scientific">Rhizosphaericola mali</name>
    <dbReference type="NCBI Taxonomy" id="2545455"/>
    <lineage>
        <taxon>Bacteria</taxon>
        <taxon>Pseudomonadati</taxon>
        <taxon>Bacteroidota</taxon>
        <taxon>Chitinophagia</taxon>
        <taxon>Chitinophagales</taxon>
        <taxon>Chitinophagaceae</taxon>
        <taxon>Rhizosphaericola</taxon>
    </lineage>
</organism>